<evidence type="ECO:0000259" key="1">
    <source>
        <dbReference type="Pfam" id="PF00112"/>
    </source>
</evidence>
<dbReference type="Pfam" id="PF00112">
    <property type="entry name" value="Peptidase_C1"/>
    <property type="match status" value="1"/>
</dbReference>
<dbReference type="GO" id="GO:0006508">
    <property type="term" value="P:proteolysis"/>
    <property type="evidence" value="ECO:0007669"/>
    <property type="project" value="InterPro"/>
</dbReference>
<proteinExistence type="predicted"/>
<comment type="caution">
    <text evidence="2">The sequence shown here is derived from an EMBL/GenBank/DDBJ whole genome shotgun (WGS) entry which is preliminary data.</text>
</comment>
<dbReference type="InterPro" id="IPR038765">
    <property type="entry name" value="Papain-like_cys_pep_sf"/>
</dbReference>
<dbReference type="InterPro" id="IPR000668">
    <property type="entry name" value="Peptidase_C1A_C"/>
</dbReference>
<sequence>MHAVSRQPVSVCICAGFELDRDCGNGEMYKKENCHEIVFMSPCNRKLGWMVKRELMRANHSVLLVGYETTKEGKPYWLPQNSWGTLGAEAGSFNFEQPA</sequence>
<reference evidence="2 3" key="1">
    <citation type="journal article" date="2018" name="Front. Plant Sci.">
        <title>Red Clover (Trifolium pratense) and Zigzag Clover (T. medium) - A Picture of Genomic Similarities and Differences.</title>
        <authorList>
            <person name="Dluhosova J."/>
            <person name="Istvanek J."/>
            <person name="Nedelnik J."/>
            <person name="Repkova J."/>
        </authorList>
    </citation>
    <scope>NUCLEOTIDE SEQUENCE [LARGE SCALE GENOMIC DNA]</scope>
    <source>
        <strain evidence="3">cv. 10/8</strain>
        <tissue evidence="2">Leaf</tissue>
    </source>
</reference>
<dbReference type="SUPFAM" id="SSF54001">
    <property type="entry name" value="Cysteine proteinases"/>
    <property type="match status" value="1"/>
</dbReference>
<organism evidence="2 3">
    <name type="scientific">Trifolium medium</name>
    <dbReference type="NCBI Taxonomy" id="97028"/>
    <lineage>
        <taxon>Eukaryota</taxon>
        <taxon>Viridiplantae</taxon>
        <taxon>Streptophyta</taxon>
        <taxon>Embryophyta</taxon>
        <taxon>Tracheophyta</taxon>
        <taxon>Spermatophyta</taxon>
        <taxon>Magnoliopsida</taxon>
        <taxon>eudicotyledons</taxon>
        <taxon>Gunneridae</taxon>
        <taxon>Pentapetalae</taxon>
        <taxon>rosids</taxon>
        <taxon>fabids</taxon>
        <taxon>Fabales</taxon>
        <taxon>Fabaceae</taxon>
        <taxon>Papilionoideae</taxon>
        <taxon>50 kb inversion clade</taxon>
        <taxon>NPAAA clade</taxon>
        <taxon>Hologalegina</taxon>
        <taxon>IRL clade</taxon>
        <taxon>Trifolieae</taxon>
        <taxon>Trifolium</taxon>
    </lineage>
</organism>
<name>A0A392N3F5_9FABA</name>
<feature type="domain" description="Peptidase C1A papain C-terminal" evidence="1">
    <location>
        <begin position="56"/>
        <end position="95"/>
    </location>
</feature>
<evidence type="ECO:0000313" key="3">
    <source>
        <dbReference type="Proteomes" id="UP000265520"/>
    </source>
</evidence>
<accession>A0A392N3F5</accession>
<dbReference type="AlphaFoldDB" id="A0A392N3F5"/>
<dbReference type="EMBL" id="LXQA010024004">
    <property type="protein sequence ID" value="MCH93024.1"/>
    <property type="molecule type" value="Genomic_DNA"/>
</dbReference>
<dbReference type="Gene3D" id="3.90.70.10">
    <property type="entry name" value="Cysteine proteinases"/>
    <property type="match status" value="1"/>
</dbReference>
<evidence type="ECO:0000313" key="2">
    <source>
        <dbReference type="EMBL" id="MCH93024.1"/>
    </source>
</evidence>
<keyword evidence="3" id="KW-1185">Reference proteome</keyword>
<dbReference type="Proteomes" id="UP000265520">
    <property type="component" value="Unassembled WGS sequence"/>
</dbReference>
<dbReference type="GO" id="GO:0008234">
    <property type="term" value="F:cysteine-type peptidase activity"/>
    <property type="evidence" value="ECO:0007669"/>
    <property type="project" value="InterPro"/>
</dbReference>
<protein>
    <submittedName>
        <fullName evidence="2">Fruit bromelain-like</fullName>
    </submittedName>
</protein>